<dbReference type="InterPro" id="IPR006368">
    <property type="entry name" value="GDP_Man_deHydtase"/>
</dbReference>
<evidence type="ECO:0000256" key="4">
    <source>
        <dbReference type="ARBA" id="ARBA00011989"/>
    </source>
</evidence>
<reference evidence="10 11" key="1">
    <citation type="submission" date="2017-09" db="EMBL/GenBank/DDBJ databases">
        <authorList>
            <person name="Ehlers B."/>
            <person name="Leendertz F.H."/>
        </authorList>
    </citation>
    <scope>NUCLEOTIDE SEQUENCE [LARGE SCALE GENOMIC DNA]</scope>
    <source>
        <strain evidence="10 11">USBA 140</strain>
    </source>
</reference>
<evidence type="ECO:0000256" key="2">
    <source>
        <dbReference type="ARBA" id="ARBA00001937"/>
    </source>
</evidence>
<dbReference type="PANTHER" id="PTHR43715:SF1">
    <property type="entry name" value="GDP-MANNOSE 4,6 DEHYDRATASE"/>
    <property type="match status" value="1"/>
</dbReference>
<dbReference type="InterPro" id="IPR036291">
    <property type="entry name" value="NAD(P)-bd_dom_sf"/>
</dbReference>
<dbReference type="EC" id="4.2.1.47" evidence="4 8"/>
<evidence type="ECO:0000256" key="6">
    <source>
        <dbReference type="ARBA" id="ARBA00023239"/>
    </source>
</evidence>
<dbReference type="OrthoDB" id="9779041at2"/>
<dbReference type="GO" id="GO:0008446">
    <property type="term" value="F:GDP-mannose 4,6-dehydratase activity"/>
    <property type="evidence" value="ECO:0007669"/>
    <property type="project" value="UniProtKB-UniRule"/>
</dbReference>
<keyword evidence="6 8" id="KW-0456">Lyase</keyword>
<dbReference type="InterPro" id="IPR016040">
    <property type="entry name" value="NAD(P)-bd_dom"/>
</dbReference>
<dbReference type="Gene3D" id="3.90.25.10">
    <property type="entry name" value="UDP-galactose 4-epimerase, domain 1"/>
    <property type="match status" value="1"/>
</dbReference>
<comment type="caution">
    <text evidence="8">Lacks conserved residue(s) required for the propagation of feature annotation.</text>
</comment>
<dbReference type="CDD" id="cd05260">
    <property type="entry name" value="GDP_MD_SDR_e"/>
    <property type="match status" value="1"/>
</dbReference>
<organism evidence="10 11">
    <name type="scientific">Caenispirillum bisanense</name>
    <dbReference type="NCBI Taxonomy" id="414052"/>
    <lineage>
        <taxon>Bacteria</taxon>
        <taxon>Pseudomonadati</taxon>
        <taxon>Pseudomonadota</taxon>
        <taxon>Alphaproteobacteria</taxon>
        <taxon>Rhodospirillales</taxon>
        <taxon>Novispirillaceae</taxon>
        <taxon>Caenispirillum</taxon>
    </lineage>
</organism>
<dbReference type="Pfam" id="PF16363">
    <property type="entry name" value="GDP_Man_Dehyd"/>
    <property type="match status" value="1"/>
</dbReference>
<evidence type="ECO:0000256" key="1">
    <source>
        <dbReference type="ARBA" id="ARBA00000188"/>
    </source>
</evidence>
<sequence>MAQRRALVTGVTGQDGTYLTDLLLAKGYEVHGLRRYAASAGDLPLFRLPGRRSVGREGALHLHYGDVGDAARLIRLIEAVRPDEIYNLAAQSHVQVSFDTPVHTGDVNALGVVRLLEAVRTLGLAGRTRIYQASTSELFGAAAEWPQRESTPFRPRSPYGAAKLYGYWIAVTYREAHGLHVSNGILFNHESPIRSEAFVSRKITRAAAAIAVGRRQVLRLGNLEARRDWGHARDYVEGMWRMLQQEGPGDYVLATGEDHSVRDFADLAFRLAGRPLVWRGGGAAEEGRCAATGEVLVAVDPRLYRPAEVNRLLGDASMAGERLGWRHRIGFPDLVREMVEHDMAALRGSAV</sequence>
<name>A0A286H2B4_9PROT</name>
<dbReference type="PANTHER" id="PTHR43715">
    <property type="entry name" value="GDP-MANNOSE 4,6-DEHYDRATASE"/>
    <property type="match status" value="1"/>
</dbReference>
<evidence type="ECO:0000259" key="9">
    <source>
        <dbReference type="Pfam" id="PF16363"/>
    </source>
</evidence>
<keyword evidence="8" id="KW-0521">NADP</keyword>
<feature type="domain" description="NAD(P)-binding" evidence="9">
    <location>
        <begin position="7"/>
        <end position="338"/>
    </location>
</feature>
<gene>
    <name evidence="8" type="primary">gmd</name>
    <name evidence="10" type="ORF">SAMN05421508_11842</name>
</gene>
<comment type="catalytic activity">
    <reaction evidence="1 8">
        <text>GDP-alpha-D-mannose = GDP-4-dehydro-alpha-D-rhamnose + H2O</text>
        <dbReference type="Rhea" id="RHEA:23820"/>
        <dbReference type="ChEBI" id="CHEBI:15377"/>
        <dbReference type="ChEBI" id="CHEBI:57527"/>
        <dbReference type="ChEBI" id="CHEBI:57964"/>
        <dbReference type="EC" id="4.2.1.47"/>
    </reaction>
</comment>
<dbReference type="Proteomes" id="UP000219621">
    <property type="component" value="Unassembled WGS sequence"/>
</dbReference>
<keyword evidence="11" id="KW-1185">Reference proteome</keyword>
<dbReference type="EMBL" id="OCNJ01000018">
    <property type="protein sequence ID" value="SOE01444.1"/>
    <property type="molecule type" value="Genomic_DNA"/>
</dbReference>
<proteinExistence type="inferred from homology"/>
<dbReference type="RefSeq" id="WP_097281643.1">
    <property type="nucleotide sequence ID" value="NZ_OCNJ01000018.1"/>
</dbReference>
<evidence type="ECO:0000256" key="7">
    <source>
        <dbReference type="ARBA" id="ARBA00059383"/>
    </source>
</evidence>
<evidence type="ECO:0000256" key="8">
    <source>
        <dbReference type="HAMAP-Rule" id="MF_00955"/>
    </source>
</evidence>
<dbReference type="HAMAP" id="MF_00955">
    <property type="entry name" value="GDP_Man_dehydratase"/>
    <property type="match status" value="1"/>
</dbReference>
<dbReference type="NCBIfam" id="TIGR01472">
    <property type="entry name" value="gmd"/>
    <property type="match status" value="1"/>
</dbReference>
<comment type="function">
    <text evidence="7 8">Catalyzes the conversion of GDP-D-mannose to GDP-4-dehydro-6-deoxy-D-mannose.</text>
</comment>
<dbReference type="FunFam" id="3.40.50.720:FF:000924">
    <property type="entry name" value="GDP-mannose 4,6 dehydratase"/>
    <property type="match status" value="1"/>
</dbReference>
<keyword evidence="5" id="KW-0536">Nodulation</keyword>
<evidence type="ECO:0000313" key="11">
    <source>
        <dbReference type="Proteomes" id="UP000219621"/>
    </source>
</evidence>
<evidence type="ECO:0000313" key="10">
    <source>
        <dbReference type="EMBL" id="SOE01444.1"/>
    </source>
</evidence>
<protein>
    <recommendedName>
        <fullName evidence="4 8">GDP-mannose 4,6-dehydratase</fullName>
        <ecNumber evidence="4 8">4.2.1.47</ecNumber>
    </recommendedName>
    <alternativeName>
        <fullName evidence="8">GDP-D-mannose dehydratase</fullName>
    </alternativeName>
</protein>
<dbReference type="AlphaFoldDB" id="A0A286H2B4"/>
<evidence type="ECO:0000256" key="5">
    <source>
        <dbReference type="ARBA" id="ARBA00022458"/>
    </source>
</evidence>
<dbReference type="GO" id="GO:0070401">
    <property type="term" value="F:NADP+ binding"/>
    <property type="evidence" value="ECO:0007669"/>
    <property type="project" value="UniProtKB-UniRule"/>
</dbReference>
<evidence type="ECO:0000256" key="3">
    <source>
        <dbReference type="ARBA" id="ARBA00009263"/>
    </source>
</evidence>
<dbReference type="SUPFAM" id="SSF51735">
    <property type="entry name" value="NAD(P)-binding Rossmann-fold domains"/>
    <property type="match status" value="1"/>
</dbReference>
<comment type="cofactor">
    <cofactor evidence="2 8">
        <name>NADP(+)</name>
        <dbReference type="ChEBI" id="CHEBI:58349"/>
    </cofactor>
</comment>
<comment type="similarity">
    <text evidence="3 8">Belongs to the NAD(P)-dependent epimerase/dehydratase family. GDP-mannose 4,6-dehydratase subfamily.</text>
</comment>
<dbReference type="Gene3D" id="3.40.50.720">
    <property type="entry name" value="NAD(P)-binding Rossmann-like Domain"/>
    <property type="match status" value="1"/>
</dbReference>
<dbReference type="GO" id="GO:0042351">
    <property type="term" value="P:'de novo' GDP-L-fucose biosynthetic process"/>
    <property type="evidence" value="ECO:0007669"/>
    <property type="project" value="TreeGrafter"/>
</dbReference>
<accession>A0A286H2B4</accession>